<keyword evidence="2" id="KW-1185">Reference proteome</keyword>
<comment type="caution">
    <text evidence="1">The sequence shown here is derived from an EMBL/GenBank/DDBJ whole genome shotgun (WGS) entry which is preliminary data.</text>
</comment>
<reference evidence="1 2" key="1">
    <citation type="journal article" date="2021" name="Elife">
        <title>Chloroplast acquisition without the gene transfer in kleptoplastic sea slugs, Plakobranchus ocellatus.</title>
        <authorList>
            <person name="Maeda T."/>
            <person name="Takahashi S."/>
            <person name="Yoshida T."/>
            <person name="Shimamura S."/>
            <person name="Takaki Y."/>
            <person name="Nagai Y."/>
            <person name="Toyoda A."/>
            <person name="Suzuki Y."/>
            <person name="Arimoto A."/>
            <person name="Ishii H."/>
            <person name="Satoh N."/>
            <person name="Nishiyama T."/>
            <person name="Hasebe M."/>
            <person name="Maruyama T."/>
            <person name="Minagawa J."/>
            <person name="Obokata J."/>
            <person name="Shigenobu S."/>
        </authorList>
    </citation>
    <scope>NUCLEOTIDE SEQUENCE [LARGE SCALE GENOMIC DNA]</scope>
</reference>
<dbReference type="AlphaFoldDB" id="A0AAV4BYP9"/>
<name>A0AAV4BYP9_9GAST</name>
<sequence length="101" mass="11365">MGVSGLSLKAIITRWRESSLYQFGARNLISLPHGPNGGYACESKVDEIVRNKSIHKRNTSDGQKTHTDCLSLIYQRFEKEGISSDSVKILPQGWRESTQKQ</sequence>
<evidence type="ECO:0000313" key="2">
    <source>
        <dbReference type="Proteomes" id="UP000735302"/>
    </source>
</evidence>
<accession>A0AAV4BYP9</accession>
<protein>
    <submittedName>
        <fullName evidence="1">Uncharacterized protein</fullName>
    </submittedName>
</protein>
<organism evidence="1 2">
    <name type="scientific">Plakobranchus ocellatus</name>
    <dbReference type="NCBI Taxonomy" id="259542"/>
    <lineage>
        <taxon>Eukaryota</taxon>
        <taxon>Metazoa</taxon>
        <taxon>Spiralia</taxon>
        <taxon>Lophotrochozoa</taxon>
        <taxon>Mollusca</taxon>
        <taxon>Gastropoda</taxon>
        <taxon>Heterobranchia</taxon>
        <taxon>Euthyneura</taxon>
        <taxon>Panpulmonata</taxon>
        <taxon>Sacoglossa</taxon>
        <taxon>Placobranchoidea</taxon>
        <taxon>Plakobranchidae</taxon>
        <taxon>Plakobranchus</taxon>
    </lineage>
</organism>
<gene>
    <name evidence="1" type="ORF">PoB_005074600</name>
</gene>
<dbReference type="EMBL" id="BLXT01005595">
    <property type="protein sequence ID" value="GFO24241.1"/>
    <property type="molecule type" value="Genomic_DNA"/>
</dbReference>
<evidence type="ECO:0000313" key="1">
    <source>
        <dbReference type="EMBL" id="GFO24241.1"/>
    </source>
</evidence>
<dbReference type="Proteomes" id="UP000735302">
    <property type="component" value="Unassembled WGS sequence"/>
</dbReference>
<proteinExistence type="predicted"/>